<accession>X0SRG5</accession>
<evidence type="ECO:0000256" key="2">
    <source>
        <dbReference type="ARBA" id="ARBA00008358"/>
    </source>
</evidence>
<dbReference type="InterPro" id="IPR010052">
    <property type="entry name" value="T2SS_protein-GspI"/>
</dbReference>
<keyword evidence="8 9" id="KW-0472">Membrane</keyword>
<evidence type="ECO:0000256" key="8">
    <source>
        <dbReference type="ARBA" id="ARBA00023136"/>
    </source>
</evidence>
<keyword evidence="6 9" id="KW-0812">Transmembrane</keyword>
<organism evidence="10">
    <name type="scientific">marine sediment metagenome</name>
    <dbReference type="NCBI Taxonomy" id="412755"/>
    <lineage>
        <taxon>unclassified sequences</taxon>
        <taxon>metagenomes</taxon>
        <taxon>ecological metagenomes</taxon>
    </lineage>
</organism>
<dbReference type="GO" id="GO:0015627">
    <property type="term" value="C:type II protein secretion system complex"/>
    <property type="evidence" value="ECO:0007669"/>
    <property type="project" value="InterPro"/>
</dbReference>
<comment type="caution">
    <text evidence="10">The sequence shown here is derived from an EMBL/GenBank/DDBJ whole genome shotgun (WGS) entry which is preliminary data.</text>
</comment>
<dbReference type="Pfam" id="PF07963">
    <property type="entry name" value="N_methyl"/>
    <property type="match status" value="1"/>
</dbReference>
<gene>
    <name evidence="10" type="ORF">S01H1_14407</name>
</gene>
<evidence type="ECO:0000256" key="3">
    <source>
        <dbReference type="ARBA" id="ARBA00022475"/>
    </source>
</evidence>
<dbReference type="PANTHER" id="PTHR38779">
    <property type="entry name" value="TYPE II SECRETION SYSTEM PROTEIN I-RELATED"/>
    <property type="match status" value="1"/>
</dbReference>
<keyword evidence="4" id="KW-0488">Methylation</keyword>
<evidence type="ECO:0008006" key="11">
    <source>
        <dbReference type="Google" id="ProtNLM"/>
    </source>
</evidence>
<evidence type="ECO:0000256" key="1">
    <source>
        <dbReference type="ARBA" id="ARBA00004377"/>
    </source>
</evidence>
<comment type="subcellular location">
    <subcellularLocation>
        <location evidence="1">Cell inner membrane</location>
        <topology evidence="1">Single-pass membrane protein</topology>
    </subcellularLocation>
</comment>
<reference evidence="10" key="1">
    <citation type="journal article" date="2014" name="Front. Microbiol.">
        <title>High frequency of phylogenetically diverse reductive dehalogenase-homologous genes in deep subseafloor sedimentary metagenomes.</title>
        <authorList>
            <person name="Kawai M."/>
            <person name="Futagami T."/>
            <person name="Toyoda A."/>
            <person name="Takaki Y."/>
            <person name="Nishi S."/>
            <person name="Hori S."/>
            <person name="Arai W."/>
            <person name="Tsubouchi T."/>
            <person name="Morono Y."/>
            <person name="Uchiyama I."/>
            <person name="Ito T."/>
            <person name="Fujiyama A."/>
            <person name="Inagaki F."/>
            <person name="Takami H."/>
        </authorList>
    </citation>
    <scope>NUCLEOTIDE SEQUENCE</scope>
    <source>
        <strain evidence="10">Expedition CK06-06</strain>
    </source>
</reference>
<dbReference type="EMBL" id="BARS01007490">
    <property type="protein sequence ID" value="GAF83703.1"/>
    <property type="molecule type" value="Genomic_DNA"/>
</dbReference>
<dbReference type="AlphaFoldDB" id="X0SRG5"/>
<comment type="similarity">
    <text evidence="2">Belongs to the GSP I family.</text>
</comment>
<evidence type="ECO:0000256" key="6">
    <source>
        <dbReference type="ARBA" id="ARBA00022692"/>
    </source>
</evidence>
<evidence type="ECO:0000256" key="9">
    <source>
        <dbReference type="SAM" id="Phobius"/>
    </source>
</evidence>
<evidence type="ECO:0000256" key="7">
    <source>
        <dbReference type="ARBA" id="ARBA00022989"/>
    </source>
</evidence>
<dbReference type="NCBIfam" id="TIGR02532">
    <property type="entry name" value="IV_pilin_GFxxxE"/>
    <property type="match status" value="1"/>
</dbReference>
<evidence type="ECO:0000256" key="5">
    <source>
        <dbReference type="ARBA" id="ARBA00022519"/>
    </source>
</evidence>
<keyword evidence="7 9" id="KW-1133">Transmembrane helix</keyword>
<feature type="transmembrane region" description="Helical" evidence="9">
    <location>
        <begin position="32"/>
        <end position="57"/>
    </location>
</feature>
<evidence type="ECO:0000256" key="4">
    <source>
        <dbReference type="ARBA" id="ARBA00022481"/>
    </source>
</evidence>
<proteinExistence type="inferred from homology"/>
<keyword evidence="5" id="KW-0997">Cell inner membrane</keyword>
<dbReference type="GO" id="GO:0015628">
    <property type="term" value="P:protein secretion by the type II secretion system"/>
    <property type="evidence" value="ECO:0007669"/>
    <property type="project" value="InterPro"/>
</dbReference>
<sequence>MGQQAGMMMLSIGNKFGDARGTREYGFTLVEVMVSVAILAVGLALILQGFAFSLNVLRISQDNLKATLVAENKMAELQLQIKEDRDSFAKGLDEEFESGNMEYTWEVKVEPVEWEIEEISEAHEALNEVSACLSWEEGKRKGNVPVVTYISSYEESD</sequence>
<evidence type="ECO:0000313" key="10">
    <source>
        <dbReference type="EMBL" id="GAF83703.1"/>
    </source>
</evidence>
<dbReference type="GO" id="GO:0005886">
    <property type="term" value="C:plasma membrane"/>
    <property type="evidence" value="ECO:0007669"/>
    <property type="project" value="UniProtKB-SubCell"/>
</dbReference>
<dbReference type="PANTHER" id="PTHR38779:SF2">
    <property type="entry name" value="TYPE II SECRETION SYSTEM PROTEIN I-RELATED"/>
    <property type="match status" value="1"/>
</dbReference>
<dbReference type="InterPro" id="IPR012902">
    <property type="entry name" value="N_methyl_site"/>
</dbReference>
<name>X0SRG5_9ZZZZ</name>
<keyword evidence="3" id="KW-1003">Cell membrane</keyword>
<protein>
    <recommendedName>
        <fullName evidence="11">Type II secretion system protein GspI C-terminal domain-containing protein</fullName>
    </recommendedName>
</protein>
<dbReference type="Gene3D" id="3.30.1300.30">
    <property type="entry name" value="GSPII I/J protein-like"/>
    <property type="match status" value="1"/>
</dbReference>